<dbReference type="PATRIC" id="fig|1028801.3.peg.2728"/>
<dbReference type="KEGG" id="ngl:RG1141_CH26800"/>
<evidence type="ECO:0000259" key="5">
    <source>
        <dbReference type="Pfam" id="PF01494"/>
    </source>
</evidence>
<gene>
    <name evidence="6" type="ORF">RG1141_CH26800</name>
</gene>
<dbReference type="Pfam" id="PF01494">
    <property type="entry name" value="FAD_binding_3"/>
    <property type="match status" value="1"/>
</dbReference>
<dbReference type="Proteomes" id="UP000028186">
    <property type="component" value="Chromosome I"/>
</dbReference>
<accession>A0A068T925</accession>
<evidence type="ECO:0000256" key="3">
    <source>
        <dbReference type="ARBA" id="ARBA00023002"/>
    </source>
</evidence>
<dbReference type="PRINTS" id="PR00420">
    <property type="entry name" value="RNGMNOXGNASE"/>
</dbReference>
<evidence type="ECO:0000256" key="2">
    <source>
        <dbReference type="ARBA" id="ARBA00022827"/>
    </source>
</evidence>
<evidence type="ECO:0000313" key="6">
    <source>
        <dbReference type="EMBL" id="CDN55017.1"/>
    </source>
</evidence>
<dbReference type="EMBL" id="HG938355">
    <property type="protein sequence ID" value="CDN55017.1"/>
    <property type="molecule type" value="Genomic_DNA"/>
</dbReference>
<dbReference type="Gene3D" id="3.50.50.60">
    <property type="entry name" value="FAD/NAD(P)-binding domain"/>
    <property type="match status" value="1"/>
</dbReference>
<dbReference type="PANTHER" id="PTHR47178">
    <property type="entry name" value="MONOOXYGENASE, FAD-BINDING"/>
    <property type="match status" value="1"/>
</dbReference>
<name>A0A068T925_NEOGA</name>
<dbReference type="eggNOG" id="COG0654">
    <property type="taxonomic scope" value="Bacteria"/>
</dbReference>
<evidence type="ECO:0000256" key="1">
    <source>
        <dbReference type="ARBA" id="ARBA00022630"/>
    </source>
</evidence>
<dbReference type="InterPro" id="IPR002938">
    <property type="entry name" value="FAD-bd"/>
</dbReference>
<dbReference type="AlphaFoldDB" id="A0A068T925"/>
<keyword evidence="1" id="KW-0285">Flavoprotein</keyword>
<reference evidence="7" key="1">
    <citation type="journal article" date="2014" name="BMC Genomics">
        <title>Genome sequencing of two Neorhizobium galegae strains reveals a noeT gene responsible for the unusual acetylation of the nodulation factors.</title>
        <authorList>
            <person name="Osterman J."/>
            <person name="Marsh J."/>
            <person name="Laine P.K."/>
            <person name="Zeng Z."/>
            <person name="Alatalo E."/>
            <person name="Sullivan J.T."/>
            <person name="Young J.P."/>
            <person name="Thomas-Oates J."/>
            <person name="Paulin L."/>
            <person name="Lindstrom K."/>
        </authorList>
    </citation>
    <scope>NUCLEOTIDE SEQUENCE [LARGE SCALE GENOMIC DNA]</scope>
    <source>
        <strain evidence="7">HAMBI 1141</strain>
    </source>
</reference>
<dbReference type="SUPFAM" id="SSF51905">
    <property type="entry name" value="FAD/NAD(P)-binding domain"/>
    <property type="match status" value="1"/>
</dbReference>
<dbReference type="GO" id="GO:0004497">
    <property type="term" value="F:monooxygenase activity"/>
    <property type="evidence" value="ECO:0007669"/>
    <property type="project" value="UniProtKB-KW"/>
</dbReference>
<protein>
    <submittedName>
        <fullName evidence="6">Putative flavoprotein monooxygenase</fullName>
    </submittedName>
</protein>
<evidence type="ECO:0000313" key="7">
    <source>
        <dbReference type="Proteomes" id="UP000028186"/>
    </source>
</evidence>
<dbReference type="GO" id="GO:0071949">
    <property type="term" value="F:FAD binding"/>
    <property type="evidence" value="ECO:0007669"/>
    <property type="project" value="InterPro"/>
</dbReference>
<feature type="domain" description="FAD-binding" evidence="5">
    <location>
        <begin position="4"/>
        <end position="390"/>
    </location>
</feature>
<keyword evidence="3" id="KW-0560">Oxidoreductase</keyword>
<organism evidence="6 7">
    <name type="scientific">Neorhizobium galegae bv. officinalis bv. officinalis str. HAMBI 1141</name>
    <dbReference type="NCBI Taxonomy" id="1028801"/>
    <lineage>
        <taxon>Bacteria</taxon>
        <taxon>Pseudomonadati</taxon>
        <taxon>Pseudomonadota</taxon>
        <taxon>Alphaproteobacteria</taxon>
        <taxon>Hyphomicrobiales</taxon>
        <taxon>Rhizobiaceae</taxon>
        <taxon>Rhizobium/Agrobacterium group</taxon>
        <taxon>Neorhizobium</taxon>
    </lineage>
</organism>
<keyword evidence="4 6" id="KW-0503">Monooxygenase</keyword>
<proteinExistence type="predicted"/>
<dbReference type="InterPro" id="IPR036188">
    <property type="entry name" value="FAD/NAD-bd_sf"/>
</dbReference>
<evidence type="ECO:0000256" key="4">
    <source>
        <dbReference type="ARBA" id="ARBA00023033"/>
    </source>
</evidence>
<dbReference type="HOGENOM" id="CLU_009665_3_0_5"/>
<keyword evidence="2" id="KW-0274">FAD</keyword>
<sequence length="407" mass="44040">MSKLKVIIAGAGLGGLCLAQILRRADVGVEIFESDSSPWDRPQGYRLHIDRDGVNALREVLPANLYRLFEATAMRPLPYTTIVDTTLKELRRISSGGHDRTPRHWLADGGPQHINVNRATLRHILLTGLQDFCRFGARMLRYETDAEGVTAVFADGSTARGDILVGADGIRSAVRRQRLPEARIMDTGVRAIYGRIPIEKARHHLPEHVLADVFTVASDDRRVFLGLGPVIFPARPDAASDRIAPEAGLFGQDDYVVCIVGGRREYFPGEDAMLRQAGGPALQALAIRMLEEWPAAAGAIPAQGDPSSFFSIEMHTSVPCDLGETFRVTLLGDAIHAMTPTLGRGANVAMRDAALLGHAIIAVERGEVGLALALTAYEREMASYGFGVVRESAFIGQGLMGQDSLAA</sequence>
<dbReference type="RefSeq" id="WP_038544481.1">
    <property type="nucleotide sequence ID" value="NZ_HG938355.1"/>
</dbReference>
<dbReference type="PANTHER" id="PTHR47178:SF5">
    <property type="entry name" value="FAD-BINDING DOMAIN-CONTAINING PROTEIN"/>
    <property type="match status" value="1"/>
</dbReference>